<dbReference type="Gene3D" id="3.90.1590.10">
    <property type="entry name" value="glutathione-dependent formaldehyde- activating enzyme (gfa)"/>
    <property type="match status" value="1"/>
</dbReference>
<accession>A0ABV7VDU8</accession>
<dbReference type="PANTHER" id="PTHR33337">
    <property type="entry name" value="GFA DOMAIN-CONTAINING PROTEIN"/>
    <property type="match status" value="1"/>
</dbReference>
<comment type="similarity">
    <text evidence="1">Belongs to the Gfa family.</text>
</comment>
<sequence>MTDKHTGRCFCGSVEVEVSGAPEAMGYCHCSSCRSWSAGPVNAFTLWQPQNVQVTKGAEHVGRFMKNPTSGRQFCKKCGGHIMTDHPTFGLVDVYAATIPSLPFTPGVHVNYTETVLRMKDGLPKMKDFPAELGGSGEALPE</sequence>
<dbReference type="Pfam" id="PF04828">
    <property type="entry name" value="GFA"/>
    <property type="match status" value="1"/>
</dbReference>
<keyword evidence="7" id="KW-1185">Reference proteome</keyword>
<dbReference type="RefSeq" id="WP_379723060.1">
    <property type="nucleotide sequence ID" value="NZ_JBHRYJ010000001.1"/>
</dbReference>
<dbReference type="PROSITE" id="PS51891">
    <property type="entry name" value="CENP_V_GFA"/>
    <property type="match status" value="1"/>
</dbReference>
<dbReference type="InterPro" id="IPR011057">
    <property type="entry name" value="Mss4-like_sf"/>
</dbReference>
<dbReference type="InterPro" id="IPR006913">
    <property type="entry name" value="CENP-V/GFA"/>
</dbReference>
<dbReference type="PANTHER" id="PTHR33337:SF40">
    <property type="entry name" value="CENP-V_GFA DOMAIN-CONTAINING PROTEIN-RELATED"/>
    <property type="match status" value="1"/>
</dbReference>
<evidence type="ECO:0000256" key="1">
    <source>
        <dbReference type="ARBA" id="ARBA00005495"/>
    </source>
</evidence>
<organism evidence="6 7">
    <name type="scientific">Ferrovibrio xuzhouensis</name>
    <dbReference type="NCBI Taxonomy" id="1576914"/>
    <lineage>
        <taxon>Bacteria</taxon>
        <taxon>Pseudomonadati</taxon>
        <taxon>Pseudomonadota</taxon>
        <taxon>Alphaproteobacteria</taxon>
        <taxon>Rhodospirillales</taxon>
        <taxon>Rhodospirillaceae</taxon>
        <taxon>Ferrovibrio</taxon>
    </lineage>
</organism>
<keyword evidence="4" id="KW-0456">Lyase</keyword>
<evidence type="ECO:0000259" key="5">
    <source>
        <dbReference type="PROSITE" id="PS51891"/>
    </source>
</evidence>
<keyword evidence="2" id="KW-0479">Metal-binding</keyword>
<gene>
    <name evidence="6" type="ORF">ACFOOQ_06140</name>
</gene>
<reference evidence="7" key="1">
    <citation type="journal article" date="2019" name="Int. J. Syst. Evol. Microbiol.">
        <title>The Global Catalogue of Microorganisms (GCM) 10K type strain sequencing project: providing services to taxonomists for standard genome sequencing and annotation.</title>
        <authorList>
            <consortium name="The Broad Institute Genomics Platform"/>
            <consortium name="The Broad Institute Genome Sequencing Center for Infectious Disease"/>
            <person name="Wu L."/>
            <person name="Ma J."/>
        </authorList>
    </citation>
    <scope>NUCLEOTIDE SEQUENCE [LARGE SCALE GENOMIC DNA]</scope>
    <source>
        <strain evidence="7">KCTC 42182</strain>
    </source>
</reference>
<dbReference type="SUPFAM" id="SSF51316">
    <property type="entry name" value="Mss4-like"/>
    <property type="match status" value="1"/>
</dbReference>
<evidence type="ECO:0000313" key="7">
    <source>
        <dbReference type="Proteomes" id="UP001595711"/>
    </source>
</evidence>
<proteinExistence type="inferred from homology"/>
<evidence type="ECO:0000256" key="3">
    <source>
        <dbReference type="ARBA" id="ARBA00022833"/>
    </source>
</evidence>
<comment type="caution">
    <text evidence="6">The sequence shown here is derived from an EMBL/GenBank/DDBJ whole genome shotgun (WGS) entry which is preliminary data.</text>
</comment>
<evidence type="ECO:0000256" key="2">
    <source>
        <dbReference type="ARBA" id="ARBA00022723"/>
    </source>
</evidence>
<dbReference type="EMBL" id="JBHRYJ010000001">
    <property type="protein sequence ID" value="MFC3675112.1"/>
    <property type="molecule type" value="Genomic_DNA"/>
</dbReference>
<protein>
    <submittedName>
        <fullName evidence="6">GFA family protein</fullName>
    </submittedName>
</protein>
<name>A0ABV7VDU8_9PROT</name>
<evidence type="ECO:0000313" key="6">
    <source>
        <dbReference type="EMBL" id="MFC3675112.1"/>
    </source>
</evidence>
<feature type="domain" description="CENP-V/GFA" evidence="5">
    <location>
        <begin position="5"/>
        <end position="128"/>
    </location>
</feature>
<keyword evidence="3" id="KW-0862">Zinc</keyword>
<evidence type="ECO:0000256" key="4">
    <source>
        <dbReference type="ARBA" id="ARBA00023239"/>
    </source>
</evidence>
<dbReference type="Proteomes" id="UP001595711">
    <property type="component" value="Unassembled WGS sequence"/>
</dbReference>